<evidence type="ECO:0000313" key="2">
    <source>
        <dbReference type="Proteomes" id="UP000215332"/>
    </source>
</evidence>
<dbReference type="AlphaFoldDB" id="A0A239WNG4"/>
<evidence type="ECO:0000313" key="1">
    <source>
        <dbReference type="EMBL" id="SNV35749.1"/>
    </source>
</evidence>
<dbReference type="RefSeq" id="WP_021103279.1">
    <property type="nucleotide sequence ID" value="NZ_AP026710.1"/>
</dbReference>
<reference evidence="1 2" key="1">
    <citation type="submission" date="2017-06" db="EMBL/GenBank/DDBJ databases">
        <authorList>
            <consortium name="Pathogen Informatics"/>
        </authorList>
    </citation>
    <scope>NUCLEOTIDE SEQUENCE [LARGE SCALE GENOMIC DNA]</scope>
    <source>
        <strain evidence="1 2">NCTC11865</strain>
    </source>
</reference>
<dbReference type="EMBL" id="LT906441">
    <property type="protein sequence ID" value="SNV35749.1"/>
    <property type="molecule type" value="Genomic_DNA"/>
</dbReference>
<gene>
    <name evidence="1" type="ORF">SAMEA4412665_01271</name>
</gene>
<accession>A0A2W5ETL9</accession>
<dbReference type="Proteomes" id="UP000215332">
    <property type="component" value="Chromosome 1"/>
</dbReference>
<protein>
    <submittedName>
        <fullName evidence="1">Uncharacterized protein</fullName>
    </submittedName>
</protein>
<dbReference type="KEGG" id="cgrn:4412665_01271"/>
<organism evidence="1 2">
    <name type="scientific">Cutibacterium granulosum</name>
    <dbReference type="NCBI Taxonomy" id="33011"/>
    <lineage>
        <taxon>Bacteria</taxon>
        <taxon>Bacillati</taxon>
        <taxon>Actinomycetota</taxon>
        <taxon>Actinomycetes</taxon>
        <taxon>Propionibacteriales</taxon>
        <taxon>Propionibacteriaceae</taxon>
        <taxon>Cutibacterium</taxon>
    </lineage>
</organism>
<proteinExistence type="predicted"/>
<name>A0A239WNG4_9ACTN</name>
<dbReference type="GeneID" id="85153818"/>
<accession>A0A239WNG4</accession>
<sequence length="133" mass="13451">MTSGDSSRGASFSVAMTLILPLVLLMGGLAVDGAVKARAARHAVTVASAASRAGCERASGPMLVGHPAGELASSVARSTAQGMLEPDSTMTVTTSGDGLTVHVDEPRETIVLNVVGMDHVTGRGDATCSFARR</sequence>